<keyword evidence="1" id="KW-0812">Transmembrane</keyword>
<reference evidence="3" key="1">
    <citation type="submission" date="2016-10" db="EMBL/GenBank/DDBJ databases">
        <authorList>
            <person name="Varghese N."/>
            <person name="Submissions S."/>
        </authorList>
    </citation>
    <scope>NUCLEOTIDE SEQUENCE [LARGE SCALE GENOMIC DNA]</scope>
    <source>
        <strain evidence="3">NLAE-zl-G277</strain>
    </source>
</reference>
<dbReference type="EMBL" id="FOIM01000018">
    <property type="protein sequence ID" value="SET89872.1"/>
    <property type="molecule type" value="Genomic_DNA"/>
</dbReference>
<sequence>MKTIIRFVEFMAGQGFPCLFHLMTGLYCPGCGGTRAVRALLRGDLAMSFQYHPLVLYMAAVILAEAVSFGIARATKNPRWFLGHVLGFVYIGVGIILANWIFKNYMLVFQGVDLIPPWPYWTTWSGTP</sequence>
<evidence type="ECO:0000313" key="2">
    <source>
        <dbReference type="EMBL" id="SET89872.1"/>
    </source>
</evidence>
<dbReference type="InterPro" id="IPR021215">
    <property type="entry name" value="DUF2752"/>
</dbReference>
<dbReference type="AlphaFoldDB" id="A0A1I0HZT9"/>
<dbReference type="Proteomes" id="UP000198508">
    <property type="component" value="Unassembled WGS sequence"/>
</dbReference>
<gene>
    <name evidence="2" type="ORF">SAMN05216313_118114</name>
</gene>
<dbReference type="STRING" id="460384.SAMN05216313_118114"/>
<name>A0A1I0HZT9_9FIRM</name>
<keyword evidence="1" id="KW-1133">Transmembrane helix</keyword>
<accession>A0A1I0HZT9</accession>
<keyword evidence="1" id="KW-0472">Membrane</keyword>
<proteinExistence type="predicted"/>
<organism evidence="2 3">
    <name type="scientific">Enterocloster lavalensis</name>
    <dbReference type="NCBI Taxonomy" id="460384"/>
    <lineage>
        <taxon>Bacteria</taxon>
        <taxon>Bacillati</taxon>
        <taxon>Bacillota</taxon>
        <taxon>Clostridia</taxon>
        <taxon>Lachnospirales</taxon>
        <taxon>Lachnospiraceae</taxon>
        <taxon>Enterocloster</taxon>
    </lineage>
</organism>
<dbReference type="Pfam" id="PF10825">
    <property type="entry name" value="DUF2752"/>
    <property type="match status" value="1"/>
</dbReference>
<feature type="transmembrane region" description="Helical" evidence="1">
    <location>
        <begin position="80"/>
        <end position="102"/>
    </location>
</feature>
<keyword evidence="3" id="KW-1185">Reference proteome</keyword>
<protein>
    <recommendedName>
        <fullName evidence="4">DUF2752 domain-containing protein</fullName>
    </recommendedName>
</protein>
<evidence type="ECO:0008006" key="4">
    <source>
        <dbReference type="Google" id="ProtNLM"/>
    </source>
</evidence>
<feature type="transmembrane region" description="Helical" evidence="1">
    <location>
        <begin position="54"/>
        <end position="74"/>
    </location>
</feature>
<evidence type="ECO:0000256" key="1">
    <source>
        <dbReference type="SAM" id="Phobius"/>
    </source>
</evidence>
<evidence type="ECO:0000313" key="3">
    <source>
        <dbReference type="Proteomes" id="UP000198508"/>
    </source>
</evidence>